<evidence type="ECO:0000256" key="3">
    <source>
        <dbReference type="ARBA" id="ARBA00023054"/>
    </source>
</evidence>
<sequence length="413" mass="45127">MNTAQNLTHLPFEPASLALGLVVGAAVAGLVLGLKLAKAGRENAALAAKLESERAALGDHFRSLAQEALQSNTQSFLTLAQEKLRAAQKDGEHDLQKRSIAIEQMVKPVEAHLQRMSGMVEQLQATDKTIRDDLQNLHKETSKLTTALRNPAAQGKWGEFVLETILEKANLIKGQHYETQTGLEGGGRPDVIINLHDGFKIAIDSKAPINDFIARLDDDLSAEDIKTIKTGMARAVRGHVKALGARSYQENIAGSDFVILFLPSEAVFSATLSSDPTIVDYASENNVVIASPMLIISLLRVVGLSWRQARMAENAGKVAELGVELHKRLSTFMDHFAGIGKNVNAALNAYNKAVGSFERQVEPQARKFKQYHVIAQNADLPELAPYENAPRQILSAQNNEDYDEDEKTKRSHG</sequence>
<keyword evidence="6" id="KW-1133">Transmembrane helix</keyword>
<evidence type="ECO:0000313" key="7">
    <source>
        <dbReference type="EMBL" id="PZQ49148.1"/>
    </source>
</evidence>
<keyword evidence="3" id="KW-0175">Coiled coil</keyword>
<gene>
    <name evidence="7" type="ORF">DI551_00410</name>
</gene>
<keyword evidence="6" id="KW-0812">Transmembrane</keyword>
<dbReference type="EMBL" id="QFQB01000001">
    <property type="protein sequence ID" value="PZQ49148.1"/>
    <property type="molecule type" value="Genomic_DNA"/>
</dbReference>
<accession>A0A2W5N9A8</accession>
<evidence type="ECO:0000313" key="8">
    <source>
        <dbReference type="Proteomes" id="UP000249417"/>
    </source>
</evidence>
<evidence type="ECO:0000256" key="5">
    <source>
        <dbReference type="SAM" id="MobiDB-lite"/>
    </source>
</evidence>
<dbReference type="Pfam" id="PF02646">
    <property type="entry name" value="RmuC"/>
    <property type="match status" value="1"/>
</dbReference>
<proteinExistence type="inferred from homology"/>
<dbReference type="GO" id="GO:0006310">
    <property type="term" value="P:DNA recombination"/>
    <property type="evidence" value="ECO:0007669"/>
    <property type="project" value="UniProtKB-KW"/>
</dbReference>
<organism evidence="7 8">
    <name type="scientific">Micavibrio aeruginosavorus</name>
    <dbReference type="NCBI Taxonomy" id="349221"/>
    <lineage>
        <taxon>Bacteria</taxon>
        <taxon>Pseudomonadati</taxon>
        <taxon>Bdellovibrionota</taxon>
        <taxon>Bdellovibrionia</taxon>
        <taxon>Bdellovibrionales</taxon>
        <taxon>Pseudobdellovibrionaceae</taxon>
        <taxon>Micavibrio</taxon>
    </lineage>
</organism>
<dbReference type="InterPro" id="IPR003798">
    <property type="entry name" value="DNA_recombination_RmuC"/>
</dbReference>
<comment type="caution">
    <text evidence="7">The sequence shown here is derived from an EMBL/GenBank/DDBJ whole genome shotgun (WGS) entry which is preliminary data.</text>
</comment>
<evidence type="ECO:0000256" key="6">
    <source>
        <dbReference type="SAM" id="Phobius"/>
    </source>
</evidence>
<dbReference type="PANTHER" id="PTHR30563">
    <property type="entry name" value="DNA RECOMBINATION PROTEIN RMUC"/>
    <property type="match status" value="1"/>
</dbReference>
<keyword evidence="4" id="KW-0233">DNA recombination</keyword>
<feature type="transmembrane region" description="Helical" evidence="6">
    <location>
        <begin position="15"/>
        <end position="34"/>
    </location>
</feature>
<dbReference type="AlphaFoldDB" id="A0A2W5N9A8"/>
<evidence type="ECO:0000256" key="2">
    <source>
        <dbReference type="ARBA" id="ARBA00009840"/>
    </source>
</evidence>
<evidence type="ECO:0000256" key="4">
    <source>
        <dbReference type="ARBA" id="ARBA00023172"/>
    </source>
</evidence>
<comment type="function">
    <text evidence="1">Involved in DNA recombination.</text>
</comment>
<evidence type="ECO:0000256" key="1">
    <source>
        <dbReference type="ARBA" id="ARBA00003416"/>
    </source>
</evidence>
<comment type="similarity">
    <text evidence="2">Belongs to the RmuC family.</text>
</comment>
<name>A0A2W5N9A8_9BACT</name>
<protein>
    <submittedName>
        <fullName evidence="7">DNA recombination protein RmuC</fullName>
    </submittedName>
</protein>
<keyword evidence="6" id="KW-0472">Membrane</keyword>
<dbReference type="PANTHER" id="PTHR30563:SF0">
    <property type="entry name" value="DNA RECOMBINATION PROTEIN RMUC"/>
    <property type="match status" value="1"/>
</dbReference>
<feature type="region of interest" description="Disordered" evidence="5">
    <location>
        <begin position="389"/>
        <end position="413"/>
    </location>
</feature>
<dbReference type="Proteomes" id="UP000249417">
    <property type="component" value="Unassembled WGS sequence"/>
</dbReference>
<reference evidence="7 8" key="1">
    <citation type="submission" date="2017-08" db="EMBL/GenBank/DDBJ databases">
        <title>Infants hospitalized years apart are colonized by the same room-sourced microbial strains.</title>
        <authorList>
            <person name="Brooks B."/>
            <person name="Olm M.R."/>
            <person name="Firek B.A."/>
            <person name="Baker R."/>
            <person name="Thomas B.C."/>
            <person name="Morowitz M.J."/>
            <person name="Banfield J.F."/>
        </authorList>
    </citation>
    <scope>NUCLEOTIDE SEQUENCE [LARGE SCALE GENOMIC DNA]</scope>
    <source>
        <strain evidence="7">S2_005_002_R2_29</strain>
    </source>
</reference>